<organism evidence="1 2">
    <name type="scientific">Laspinema olomoucense D3b</name>
    <dbReference type="NCBI Taxonomy" id="2953688"/>
    <lineage>
        <taxon>Bacteria</taxon>
        <taxon>Bacillati</taxon>
        <taxon>Cyanobacteriota</taxon>
        <taxon>Cyanophyceae</taxon>
        <taxon>Oscillatoriophycideae</taxon>
        <taxon>Oscillatoriales</taxon>
        <taxon>Laspinemataceae</taxon>
        <taxon>Laspinema</taxon>
        <taxon>Laspinema olomoucense</taxon>
    </lineage>
</organism>
<sequence>MSTYLGAVSYVLTLSEAGGKVHLSTGRTCFSPFQTPLSSNKHTAKLLPENRNHQLLKINNPARGFLAGLSLILIYNRGLLKRPRACVMSTYLGAVSYALTLSEA</sequence>
<evidence type="ECO:0000313" key="2">
    <source>
        <dbReference type="Proteomes" id="UP001525961"/>
    </source>
</evidence>
<dbReference type="RefSeq" id="WP_261234214.1">
    <property type="nucleotide sequence ID" value="NZ_JAMXFA010000001.1"/>
</dbReference>
<evidence type="ECO:0000313" key="1">
    <source>
        <dbReference type="EMBL" id="MCT7976342.1"/>
    </source>
</evidence>
<keyword evidence="2" id="KW-1185">Reference proteome</keyword>
<protein>
    <submittedName>
        <fullName evidence="1">Uncharacterized protein</fullName>
    </submittedName>
</protein>
<accession>A0ABT2N0Y8</accession>
<gene>
    <name evidence="1" type="ORF">NG792_01225</name>
</gene>
<reference evidence="1 2" key="1">
    <citation type="journal article" date="2022" name="Front. Microbiol.">
        <title>High genomic differentiation and limited gene flow indicate recent cryptic speciation within the genus Laspinema (cyanobacteria).</title>
        <authorList>
            <person name="Stanojkovic A."/>
            <person name="Skoupy S."/>
            <person name="Skaloud P."/>
            <person name="Dvorak P."/>
        </authorList>
    </citation>
    <scope>NUCLEOTIDE SEQUENCE [LARGE SCALE GENOMIC DNA]</scope>
    <source>
        <strain evidence="1 2">D3b</strain>
    </source>
</reference>
<name>A0ABT2N0Y8_9CYAN</name>
<comment type="caution">
    <text evidence="1">The sequence shown here is derived from an EMBL/GenBank/DDBJ whole genome shotgun (WGS) entry which is preliminary data.</text>
</comment>
<dbReference type="EMBL" id="JAMXFA010000001">
    <property type="protein sequence ID" value="MCT7976342.1"/>
    <property type="molecule type" value="Genomic_DNA"/>
</dbReference>
<proteinExistence type="predicted"/>
<dbReference type="Proteomes" id="UP001525961">
    <property type="component" value="Unassembled WGS sequence"/>
</dbReference>